<dbReference type="Proteomes" id="UP000013165">
    <property type="component" value="Unassembled WGS sequence"/>
</dbReference>
<feature type="binding site" evidence="2">
    <location>
        <position position="54"/>
    </location>
    <ligand>
        <name>substrate</name>
    </ligand>
</feature>
<feature type="binding site" evidence="2">
    <location>
        <position position="47"/>
    </location>
    <ligand>
        <name>Mg(2+)</name>
        <dbReference type="ChEBI" id="CHEBI:18420"/>
        <label>1</label>
    </ligand>
</feature>
<feature type="binding site" evidence="2">
    <location>
        <position position="45"/>
    </location>
    <ligand>
        <name>Mg(2+)</name>
        <dbReference type="ChEBI" id="CHEBI:18420"/>
        <label>4</label>
    </ligand>
</feature>
<dbReference type="GO" id="GO:0009228">
    <property type="term" value="P:thiamine biosynthetic process"/>
    <property type="evidence" value="ECO:0007669"/>
    <property type="project" value="UniProtKB-KW"/>
</dbReference>
<feature type="binding site" evidence="2">
    <location>
        <position position="75"/>
    </location>
    <ligand>
        <name>Mg(2+)</name>
        <dbReference type="ChEBI" id="CHEBI:18420"/>
        <label>2</label>
    </ligand>
</feature>
<dbReference type="PANTHER" id="PTHR30270">
    <property type="entry name" value="THIAMINE-MONOPHOSPHATE KINASE"/>
    <property type="match status" value="1"/>
</dbReference>
<dbReference type="HOGENOM" id="CLU_046964_3_0_6"/>
<comment type="similarity">
    <text evidence="2">Belongs to the thiamine-monophosphate kinase family.</text>
</comment>
<dbReference type="SUPFAM" id="SSF56042">
    <property type="entry name" value="PurM C-terminal domain-like"/>
    <property type="match status" value="1"/>
</dbReference>
<dbReference type="Pfam" id="PF02769">
    <property type="entry name" value="AIRS_C"/>
    <property type="match status" value="1"/>
</dbReference>
<dbReference type="InterPro" id="IPR010918">
    <property type="entry name" value="PurM-like_C_dom"/>
</dbReference>
<keyword evidence="1 2" id="KW-0784">Thiamine biosynthesis</keyword>
<feature type="binding site" evidence="2">
    <location>
        <position position="208"/>
    </location>
    <ligand>
        <name>Mg(2+)</name>
        <dbReference type="ChEBI" id="CHEBI:18420"/>
        <label>3</label>
    </ligand>
</feature>
<comment type="caution">
    <text evidence="2">Lacks conserved residue(s) required for the propagation of feature annotation.</text>
</comment>
<dbReference type="SUPFAM" id="SSF55326">
    <property type="entry name" value="PurM N-terminal domain-like"/>
    <property type="match status" value="1"/>
</dbReference>
<feature type="binding site" evidence="2">
    <location>
        <position position="258"/>
    </location>
    <ligand>
        <name>substrate</name>
    </ligand>
</feature>
<feature type="binding site" evidence="2">
    <location>
        <position position="122"/>
    </location>
    <ligand>
        <name>Mg(2+)</name>
        <dbReference type="ChEBI" id="CHEBI:18420"/>
        <label>1</label>
    </ligand>
</feature>
<keyword evidence="2" id="KW-0479">Metal-binding</keyword>
<dbReference type="NCBIfam" id="TIGR01379">
    <property type="entry name" value="thiL"/>
    <property type="match status" value="1"/>
</dbReference>
<dbReference type="GO" id="GO:0009229">
    <property type="term" value="P:thiamine diphosphate biosynthetic process"/>
    <property type="evidence" value="ECO:0007669"/>
    <property type="project" value="UniProtKB-UniRule"/>
</dbReference>
<feature type="binding site" evidence="2">
    <location>
        <position position="309"/>
    </location>
    <ligand>
        <name>substrate</name>
    </ligand>
</feature>
<proteinExistence type="inferred from homology"/>
<reference evidence="5 6" key="1">
    <citation type="journal article" date="2013" name="Genome Announc.">
        <title>Genome Sequence of the Polycyclic Aromatic Hydrocarbon-Degrading Bacterium Strain Marinobacter nanhaiticus D15-8WT.</title>
        <authorList>
            <person name="Cui Z."/>
            <person name="Gao W."/>
            <person name="Li Q."/>
            <person name="Xu G."/>
            <person name="Zheng L."/>
        </authorList>
    </citation>
    <scope>NUCLEOTIDE SEQUENCE [LARGE SCALE GENOMIC DNA]</scope>
    <source>
        <strain evidence="5 6">D15-8W</strain>
    </source>
</reference>
<evidence type="ECO:0000259" key="4">
    <source>
        <dbReference type="Pfam" id="PF02769"/>
    </source>
</evidence>
<dbReference type="GO" id="GO:0005524">
    <property type="term" value="F:ATP binding"/>
    <property type="evidence" value="ECO:0007669"/>
    <property type="project" value="UniProtKB-UniRule"/>
</dbReference>
<keyword evidence="2 5" id="KW-0418">Kinase</keyword>
<protein>
    <recommendedName>
        <fullName evidence="2">Thiamine-monophosphate kinase</fullName>
        <shortName evidence="2">TMP kinase</shortName>
        <shortName evidence="2">Thiamine-phosphate kinase</shortName>
        <ecNumber evidence="2">2.7.4.16</ecNumber>
    </recommendedName>
</protein>
<dbReference type="InterPro" id="IPR016188">
    <property type="entry name" value="PurM-like_N"/>
</dbReference>
<feature type="binding site" evidence="2">
    <location>
        <position position="211"/>
    </location>
    <ligand>
        <name>Mg(2+)</name>
        <dbReference type="ChEBI" id="CHEBI:18420"/>
        <label>5</label>
    </ligand>
</feature>
<keyword evidence="2" id="KW-0547">Nucleotide-binding</keyword>
<dbReference type="UniPathway" id="UPA00060">
    <property type="reaction ID" value="UER00142"/>
</dbReference>
<dbReference type="PANTHER" id="PTHR30270:SF0">
    <property type="entry name" value="THIAMINE-MONOPHOSPHATE KINASE"/>
    <property type="match status" value="1"/>
</dbReference>
<gene>
    <name evidence="2 5" type="primary">thiL</name>
    <name evidence="5" type="ORF">J057_14525</name>
</gene>
<feature type="domain" description="PurM-like C-terminal" evidence="4">
    <location>
        <begin position="150"/>
        <end position="296"/>
    </location>
</feature>
<keyword evidence="6" id="KW-1185">Reference proteome</keyword>
<comment type="pathway">
    <text evidence="2">Cofactor biosynthesis; thiamine diphosphate biosynthesis; thiamine diphosphate from thiamine phosphate: step 1/1.</text>
</comment>
<keyword evidence="2 5" id="KW-0808">Transferase</keyword>
<feature type="binding site" evidence="2">
    <location>
        <position position="47"/>
    </location>
    <ligand>
        <name>Mg(2+)</name>
        <dbReference type="ChEBI" id="CHEBI:18420"/>
        <label>2</label>
    </ligand>
</feature>
<feature type="binding site" evidence="2">
    <location>
        <position position="30"/>
    </location>
    <ligand>
        <name>Mg(2+)</name>
        <dbReference type="ChEBI" id="CHEBI:18420"/>
        <label>4</label>
    </ligand>
</feature>
<feature type="binding site" evidence="2">
    <location>
        <position position="146"/>
    </location>
    <ligand>
        <name>ATP</name>
        <dbReference type="ChEBI" id="CHEBI:30616"/>
    </ligand>
</feature>
<sequence>MGEFELIRQVFEPVARLSRTPGLILGIGDDCAIQRIPEGHELVFSVDTLVEGVHFPRDYNPEYLATRALAVAVSDLAAMGADPVCYTLALTLPRADRPWLERFGRTLAHTSRAFGIALAGGDTTRGPLAVTIQVHGTVPVGQALMRGGAKPGDNVVVSGSLGDAAEALNWLDVEAGQKTNVLLDRYHRPQPRLQLGQYLRGRASAAIDISDGLAADLGHILEASGVGARLDLALLPLSAALAEVAGSNATRQALNGGDDYELCFTVPKSQWLEVQQSREETLTVIGEIVETPGLQLQNASGLECGEGGYDHFR</sequence>
<dbReference type="EC" id="2.7.4.16" evidence="2"/>
<feature type="binding site" evidence="2">
    <location>
        <position position="75"/>
    </location>
    <ligand>
        <name>Mg(2+)</name>
        <dbReference type="ChEBI" id="CHEBI:18420"/>
        <label>3</label>
    </ligand>
</feature>
<comment type="catalytic activity">
    <reaction evidence="2">
        <text>thiamine phosphate + ATP = thiamine diphosphate + ADP</text>
        <dbReference type="Rhea" id="RHEA:15913"/>
        <dbReference type="ChEBI" id="CHEBI:30616"/>
        <dbReference type="ChEBI" id="CHEBI:37575"/>
        <dbReference type="ChEBI" id="CHEBI:58937"/>
        <dbReference type="ChEBI" id="CHEBI:456216"/>
        <dbReference type="EC" id="2.7.4.16"/>
    </reaction>
</comment>
<dbReference type="Pfam" id="PF00586">
    <property type="entry name" value="AIRS"/>
    <property type="match status" value="1"/>
</dbReference>
<dbReference type="InterPro" id="IPR036676">
    <property type="entry name" value="PurM-like_C_sf"/>
</dbReference>
<dbReference type="Gene3D" id="3.90.650.10">
    <property type="entry name" value="PurM-like C-terminal domain"/>
    <property type="match status" value="1"/>
</dbReference>
<dbReference type="InterPro" id="IPR036921">
    <property type="entry name" value="PurM-like_N_sf"/>
</dbReference>
<feature type="binding site" evidence="2">
    <location>
        <begin position="121"/>
        <end position="122"/>
    </location>
    <ligand>
        <name>ATP</name>
        <dbReference type="ChEBI" id="CHEBI:30616"/>
    </ligand>
</feature>
<dbReference type="InterPro" id="IPR006283">
    <property type="entry name" value="ThiL-like"/>
</dbReference>
<dbReference type="OrthoDB" id="9802811at2"/>
<dbReference type="PIRSF" id="PIRSF005303">
    <property type="entry name" value="Thiam_monoph_kin"/>
    <property type="match status" value="1"/>
</dbReference>
<dbReference type="Gene3D" id="3.30.1330.10">
    <property type="entry name" value="PurM-like, N-terminal domain"/>
    <property type="match status" value="1"/>
</dbReference>
<comment type="caution">
    <text evidence="5">The sequence shown here is derived from an EMBL/GenBank/DDBJ whole genome shotgun (WGS) entry which is preliminary data.</text>
</comment>
<organism evidence="5 6">
    <name type="scientific">Marinobacter nanhaiticus D15-8W</name>
    <dbReference type="NCBI Taxonomy" id="626887"/>
    <lineage>
        <taxon>Bacteria</taxon>
        <taxon>Pseudomonadati</taxon>
        <taxon>Pseudomonadota</taxon>
        <taxon>Gammaproteobacteria</taxon>
        <taxon>Pseudomonadales</taxon>
        <taxon>Marinobacteraceae</taxon>
        <taxon>Marinobacter</taxon>
    </lineage>
</organism>
<dbReference type="CDD" id="cd02194">
    <property type="entry name" value="ThiL"/>
    <property type="match status" value="1"/>
</dbReference>
<accession>N6VQZ4</accession>
<evidence type="ECO:0000313" key="6">
    <source>
        <dbReference type="Proteomes" id="UP000013165"/>
    </source>
</evidence>
<dbReference type="RefSeq" id="WP_004580855.1">
    <property type="nucleotide sequence ID" value="NZ_AP028878.1"/>
</dbReference>
<dbReference type="AlphaFoldDB" id="N6VQZ4"/>
<comment type="function">
    <text evidence="2">Catalyzes the ATP-dependent phosphorylation of thiamine-monophosphate (TMP) to form thiamine-pyrophosphate (TPP), the active form of vitamin B1.</text>
</comment>
<dbReference type="eggNOG" id="COG0611">
    <property type="taxonomic scope" value="Bacteria"/>
</dbReference>
<dbReference type="HAMAP" id="MF_02128">
    <property type="entry name" value="TMP_kinase"/>
    <property type="match status" value="1"/>
</dbReference>
<feature type="binding site" evidence="2">
    <location>
        <position position="210"/>
    </location>
    <ligand>
        <name>ATP</name>
        <dbReference type="ChEBI" id="CHEBI:30616"/>
    </ligand>
</feature>
<feature type="binding site" evidence="2">
    <location>
        <position position="30"/>
    </location>
    <ligand>
        <name>Mg(2+)</name>
        <dbReference type="ChEBI" id="CHEBI:18420"/>
        <label>3</label>
    </ligand>
</feature>
<evidence type="ECO:0000256" key="2">
    <source>
        <dbReference type="HAMAP-Rule" id="MF_02128"/>
    </source>
</evidence>
<dbReference type="GO" id="GO:0000287">
    <property type="term" value="F:magnesium ion binding"/>
    <property type="evidence" value="ECO:0007669"/>
    <property type="project" value="UniProtKB-UniRule"/>
</dbReference>
<evidence type="ECO:0000259" key="3">
    <source>
        <dbReference type="Pfam" id="PF00586"/>
    </source>
</evidence>
<evidence type="ECO:0000313" key="5">
    <source>
        <dbReference type="EMBL" id="ENO12625.1"/>
    </source>
</evidence>
<dbReference type="GO" id="GO:0009030">
    <property type="term" value="F:thiamine-phosphate kinase activity"/>
    <property type="evidence" value="ECO:0007669"/>
    <property type="project" value="UniProtKB-UniRule"/>
</dbReference>
<keyword evidence="2" id="KW-0460">Magnesium</keyword>
<evidence type="ECO:0000256" key="1">
    <source>
        <dbReference type="ARBA" id="ARBA00022977"/>
    </source>
</evidence>
<dbReference type="STRING" id="626887.J057_14525"/>
<keyword evidence="2" id="KW-0067">ATP-binding</keyword>
<dbReference type="EMBL" id="APLQ01000014">
    <property type="protein sequence ID" value="ENO12625.1"/>
    <property type="molecule type" value="Genomic_DNA"/>
</dbReference>
<feature type="domain" description="PurM-like N-terminal" evidence="3">
    <location>
        <begin position="28"/>
        <end position="138"/>
    </location>
</feature>
<feature type="binding site" evidence="2">
    <location>
        <position position="75"/>
    </location>
    <ligand>
        <name>Mg(2+)</name>
        <dbReference type="ChEBI" id="CHEBI:18420"/>
        <label>4</label>
    </ligand>
</feature>
<comment type="miscellaneous">
    <text evidence="2">Reaction mechanism of ThiL seems to utilize a direct, inline transfer of the gamma-phosphate of ATP to TMP rather than a phosphorylated enzyme intermediate.</text>
</comment>
<name>N6VQZ4_9GAMM</name>
<dbReference type="PATRIC" id="fig|626887.3.peg.2899"/>